<feature type="domain" description="IPT/TIG" evidence="1">
    <location>
        <begin position="57"/>
        <end position="139"/>
    </location>
</feature>
<dbReference type="InterPro" id="IPR013783">
    <property type="entry name" value="Ig-like_fold"/>
</dbReference>
<comment type="caution">
    <text evidence="2">The sequence shown here is derived from an EMBL/GenBank/DDBJ whole genome shotgun (WGS) entry which is preliminary data.</text>
</comment>
<evidence type="ECO:0000259" key="1">
    <source>
        <dbReference type="Pfam" id="PF01833"/>
    </source>
</evidence>
<protein>
    <recommendedName>
        <fullName evidence="1">IPT/TIG domain-containing protein</fullName>
    </recommendedName>
</protein>
<dbReference type="EMBL" id="MGDI01000018">
    <property type="protein sequence ID" value="OGL53977.1"/>
    <property type="molecule type" value="Genomic_DNA"/>
</dbReference>
<name>A0A1F7SL92_9BACT</name>
<dbReference type="Gene3D" id="2.60.40.10">
    <property type="entry name" value="Immunoglobulins"/>
    <property type="match status" value="1"/>
</dbReference>
<evidence type="ECO:0000313" key="3">
    <source>
        <dbReference type="Proteomes" id="UP000178082"/>
    </source>
</evidence>
<reference evidence="2 3" key="1">
    <citation type="journal article" date="2016" name="Nat. Commun.">
        <title>Thousands of microbial genomes shed light on interconnected biogeochemical processes in an aquifer system.</title>
        <authorList>
            <person name="Anantharaman K."/>
            <person name="Brown C.T."/>
            <person name="Hug L.A."/>
            <person name="Sharon I."/>
            <person name="Castelle C.J."/>
            <person name="Probst A.J."/>
            <person name="Thomas B.C."/>
            <person name="Singh A."/>
            <person name="Wilkins M.J."/>
            <person name="Karaoz U."/>
            <person name="Brodie E.L."/>
            <person name="Williams K.H."/>
            <person name="Hubbard S.S."/>
            <person name="Banfield J.F."/>
        </authorList>
    </citation>
    <scope>NUCLEOTIDE SEQUENCE [LARGE SCALE GENOMIC DNA]</scope>
</reference>
<dbReference type="InterPro" id="IPR014756">
    <property type="entry name" value="Ig_E-set"/>
</dbReference>
<dbReference type="AlphaFoldDB" id="A0A1F7SL92"/>
<dbReference type="Proteomes" id="UP000178082">
    <property type="component" value="Unassembled WGS sequence"/>
</dbReference>
<organism evidence="2 3">
    <name type="scientific">Candidatus Schekmanbacteria bacterium RIFCSPLOWO2_12_FULL_38_15</name>
    <dbReference type="NCBI Taxonomy" id="1817883"/>
    <lineage>
        <taxon>Bacteria</taxon>
        <taxon>Candidatus Schekmaniibacteriota</taxon>
    </lineage>
</organism>
<sequence length="146" mass="16391">MKFGTDDIEAPVLDWKDESIEISVPWGCKPGINKIKVITAFENESNLYPFKFIKLLPKINKIFPKKGRFDSEIEISGINFGEENENSLVLFNQVEAGILSWDVENIVVEVPEMVVGKNGRVVSVKVKTTYGSSNVKKFKVLPTQGK</sequence>
<evidence type="ECO:0000313" key="2">
    <source>
        <dbReference type="EMBL" id="OGL53977.1"/>
    </source>
</evidence>
<accession>A0A1F7SL92</accession>
<dbReference type="Pfam" id="PF01833">
    <property type="entry name" value="TIG"/>
    <property type="match status" value="1"/>
</dbReference>
<dbReference type="InterPro" id="IPR002909">
    <property type="entry name" value="IPT_dom"/>
</dbReference>
<proteinExistence type="predicted"/>
<gene>
    <name evidence="2" type="ORF">A3G31_09430</name>
</gene>
<dbReference type="SUPFAM" id="SSF81296">
    <property type="entry name" value="E set domains"/>
    <property type="match status" value="1"/>
</dbReference>